<organism evidence="2 3">
    <name type="scientific">Trifolium pratense</name>
    <name type="common">Red clover</name>
    <dbReference type="NCBI Taxonomy" id="57577"/>
    <lineage>
        <taxon>Eukaryota</taxon>
        <taxon>Viridiplantae</taxon>
        <taxon>Streptophyta</taxon>
        <taxon>Embryophyta</taxon>
        <taxon>Tracheophyta</taxon>
        <taxon>Spermatophyta</taxon>
        <taxon>Magnoliopsida</taxon>
        <taxon>eudicotyledons</taxon>
        <taxon>Gunneridae</taxon>
        <taxon>Pentapetalae</taxon>
        <taxon>rosids</taxon>
        <taxon>fabids</taxon>
        <taxon>Fabales</taxon>
        <taxon>Fabaceae</taxon>
        <taxon>Papilionoideae</taxon>
        <taxon>50 kb inversion clade</taxon>
        <taxon>NPAAA clade</taxon>
        <taxon>Hologalegina</taxon>
        <taxon>IRL clade</taxon>
        <taxon>Trifolieae</taxon>
        <taxon>Trifolium</taxon>
    </lineage>
</organism>
<evidence type="ECO:0000259" key="1">
    <source>
        <dbReference type="Pfam" id="PF07727"/>
    </source>
</evidence>
<evidence type="ECO:0000313" key="2">
    <source>
        <dbReference type="EMBL" id="PNX68420.1"/>
    </source>
</evidence>
<evidence type="ECO:0000313" key="3">
    <source>
        <dbReference type="Proteomes" id="UP000236291"/>
    </source>
</evidence>
<dbReference type="ExpressionAtlas" id="A0A2K3KQ54">
    <property type="expression patterns" value="baseline"/>
</dbReference>
<reference evidence="2 3" key="1">
    <citation type="journal article" date="2014" name="Am. J. Bot.">
        <title>Genome assembly and annotation for red clover (Trifolium pratense; Fabaceae).</title>
        <authorList>
            <person name="Istvanek J."/>
            <person name="Jaros M."/>
            <person name="Krenek A."/>
            <person name="Repkova J."/>
        </authorList>
    </citation>
    <scope>NUCLEOTIDE SEQUENCE [LARGE SCALE GENOMIC DNA]</scope>
    <source>
        <strain evidence="3">cv. Tatra</strain>
        <tissue evidence="2">Young leaves</tissue>
    </source>
</reference>
<sequence>MILQLLHLDLRGSSMHLVICKIMYATLLLLLMNQSLQTYDEACKSQDWINAMKTELDALDRNQTWSLVDLPPHIKPIGCKWVYKIKHKADGSIERYNARLVAKGYNQIEGIDYFDTFSPVAKLT</sequence>
<dbReference type="Pfam" id="PF07727">
    <property type="entry name" value="RVT_2"/>
    <property type="match status" value="1"/>
</dbReference>
<name>A0A2K3KQ54_TRIPR</name>
<gene>
    <name evidence="2" type="ORF">L195_g056159</name>
</gene>
<feature type="domain" description="Reverse transcriptase Ty1/copia-type" evidence="1">
    <location>
        <begin position="62"/>
        <end position="123"/>
    </location>
</feature>
<dbReference type="STRING" id="57577.A0A2K3KQ54"/>
<feature type="non-terminal residue" evidence="2">
    <location>
        <position position="124"/>
    </location>
</feature>
<accession>A0A2K3KQ54</accession>
<reference evidence="2 3" key="2">
    <citation type="journal article" date="2017" name="Front. Plant Sci.">
        <title>Gene Classification and Mining of Molecular Markers Useful in Red Clover (Trifolium pratense) Breeding.</title>
        <authorList>
            <person name="Istvanek J."/>
            <person name="Dluhosova J."/>
            <person name="Dluhos P."/>
            <person name="Patkova L."/>
            <person name="Nedelnik J."/>
            <person name="Repkova J."/>
        </authorList>
    </citation>
    <scope>NUCLEOTIDE SEQUENCE [LARGE SCALE GENOMIC DNA]</scope>
    <source>
        <strain evidence="3">cv. Tatra</strain>
        <tissue evidence="2">Young leaves</tissue>
    </source>
</reference>
<proteinExistence type="predicted"/>
<dbReference type="Proteomes" id="UP000236291">
    <property type="component" value="Unassembled WGS sequence"/>
</dbReference>
<dbReference type="EMBL" id="ASHM01105156">
    <property type="protein sequence ID" value="PNX68420.1"/>
    <property type="molecule type" value="Genomic_DNA"/>
</dbReference>
<dbReference type="AlphaFoldDB" id="A0A2K3KQ54"/>
<comment type="caution">
    <text evidence="2">The sequence shown here is derived from an EMBL/GenBank/DDBJ whole genome shotgun (WGS) entry which is preliminary data.</text>
</comment>
<protein>
    <submittedName>
        <fullName evidence="2">Retrovirus-related Pol polyprotein from transposon TNT 1-94</fullName>
    </submittedName>
</protein>
<dbReference type="InterPro" id="IPR013103">
    <property type="entry name" value="RVT_2"/>
</dbReference>